<dbReference type="GO" id="GO:0008360">
    <property type="term" value="P:regulation of cell shape"/>
    <property type="evidence" value="ECO:0007669"/>
    <property type="project" value="UniProtKB-KW"/>
</dbReference>
<proteinExistence type="inferred from homology"/>
<keyword evidence="8 16" id="KW-0472">Membrane</keyword>
<dbReference type="EMBL" id="PHIG01000031">
    <property type="protein sequence ID" value="PJK29767.1"/>
    <property type="molecule type" value="Genomic_DNA"/>
</dbReference>
<evidence type="ECO:0000256" key="7">
    <source>
        <dbReference type="ARBA" id="ARBA00022989"/>
    </source>
</evidence>
<evidence type="ECO:0000256" key="6">
    <source>
        <dbReference type="ARBA" id="ARBA00022984"/>
    </source>
</evidence>
<evidence type="ECO:0000256" key="16">
    <source>
        <dbReference type="SAM" id="Phobius"/>
    </source>
</evidence>
<dbReference type="OrthoDB" id="9768187at2"/>
<evidence type="ECO:0000256" key="2">
    <source>
        <dbReference type="ARBA" id="ARBA00022676"/>
    </source>
</evidence>
<dbReference type="AlphaFoldDB" id="A0A2M9G218"/>
<keyword evidence="17" id="KW-0131">Cell cycle</keyword>
<keyword evidence="4 16" id="KW-0812">Transmembrane</keyword>
<keyword evidence="7 16" id="KW-1133">Transmembrane helix</keyword>
<feature type="transmembrane region" description="Helical" evidence="16">
    <location>
        <begin position="342"/>
        <end position="363"/>
    </location>
</feature>
<keyword evidence="17" id="KW-0132">Cell division</keyword>
<accession>A0A2M9G218</accession>
<evidence type="ECO:0000256" key="12">
    <source>
        <dbReference type="ARBA" id="ARBA00041185"/>
    </source>
</evidence>
<dbReference type="RefSeq" id="WP_109793044.1">
    <property type="nucleotide sequence ID" value="NZ_PHIG01000031.1"/>
</dbReference>
<evidence type="ECO:0000313" key="17">
    <source>
        <dbReference type="EMBL" id="PJK29767.1"/>
    </source>
</evidence>
<evidence type="ECO:0000256" key="9">
    <source>
        <dbReference type="ARBA" id="ARBA00032370"/>
    </source>
</evidence>
<evidence type="ECO:0000256" key="11">
    <source>
        <dbReference type="ARBA" id="ARBA00038053"/>
    </source>
</evidence>
<dbReference type="GO" id="GO:0005886">
    <property type="term" value="C:plasma membrane"/>
    <property type="evidence" value="ECO:0007669"/>
    <property type="project" value="TreeGrafter"/>
</dbReference>
<keyword evidence="2" id="KW-0328">Glycosyltransferase</keyword>
<reference evidence="17 18" key="1">
    <citation type="submission" date="2017-11" db="EMBL/GenBank/DDBJ databases">
        <title>Draft genome sequence of Rhizobiales bacterium SY3-13.</title>
        <authorList>
            <person name="Sun C."/>
        </authorList>
    </citation>
    <scope>NUCLEOTIDE SEQUENCE [LARGE SCALE GENOMIC DNA]</scope>
    <source>
        <strain evidence="17 18">SY3-13</strain>
    </source>
</reference>
<name>A0A2M9G218_9PROT</name>
<feature type="transmembrane region" description="Helical" evidence="16">
    <location>
        <begin position="305"/>
        <end position="330"/>
    </location>
</feature>
<keyword evidence="3" id="KW-0808">Transferase</keyword>
<dbReference type="PANTHER" id="PTHR30474">
    <property type="entry name" value="CELL CYCLE PROTEIN"/>
    <property type="match status" value="1"/>
</dbReference>
<dbReference type="InterPro" id="IPR001182">
    <property type="entry name" value="FtsW/RodA"/>
</dbReference>
<dbReference type="GO" id="GO:0008955">
    <property type="term" value="F:peptidoglycan glycosyltransferase activity"/>
    <property type="evidence" value="ECO:0007669"/>
    <property type="project" value="UniProtKB-EC"/>
</dbReference>
<feature type="transmembrane region" description="Helical" evidence="16">
    <location>
        <begin position="154"/>
        <end position="182"/>
    </location>
</feature>
<evidence type="ECO:0000256" key="15">
    <source>
        <dbReference type="ARBA" id="ARBA00049902"/>
    </source>
</evidence>
<comment type="caution">
    <text evidence="17">The sequence shown here is derived from an EMBL/GenBank/DDBJ whole genome shotgun (WGS) entry which is preliminary data.</text>
</comment>
<feature type="transmembrane region" description="Helical" evidence="16">
    <location>
        <begin position="86"/>
        <end position="105"/>
    </location>
</feature>
<evidence type="ECO:0000256" key="5">
    <source>
        <dbReference type="ARBA" id="ARBA00022960"/>
    </source>
</evidence>
<evidence type="ECO:0000313" key="18">
    <source>
        <dbReference type="Proteomes" id="UP000229498"/>
    </source>
</evidence>
<keyword evidence="18" id="KW-1185">Reference proteome</keyword>
<dbReference type="Pfam" id="PF01098">
    <property type="entry name" value="FTSW_RODA_SPOVE"/>
    <property type="match status" value="1"/>
</dbReference>
<dbReference type="GO" id="GO:0051301">
    <property type="term" value="P:cell division"/>
    <property type="evidence" value="ECO:0007669"/>
    <property type="project" value="UniProtKB-KW"/>
</dbReference>
<dbReference type="EC" id="2.4.99.28" evidence="14"/>
<comment type="subcellular location">
    <subcellularLocation>
        <location evidence="1">Membrane</location>
        <topology evidence="1">Multi-pass membrane protein</topology>
    </subcellularLocation>
</comment>
<organism evidence="17 18">
    <name type="scientific">Minwuia thermotolerans</name>
    <dbReference type="NCBI Taxonomy" id="2056226"/>
    <lineage>
        <taxon>Bacteria</taxon>
        <taxon>Pseudomonadati</taxon>
        <taxon>Pseudomonadota</taxon>
        <taxon>Alphaproteobacteria</taxon>
        <taxon>Minwuiales</taxon>
        <taxon>Minwuiaceae</taxon>
        <taxon>Minwuia</taxon>
    </lineage>
</organism>
<evidence type="ECO:0000256" key="10">
    <source>
        <dbReference type="ARBA" id="ARBA00033270"/>
    </source>
</evidence>
<keyword evidence="6" id="KW-0573">Peptidoglycan synthesis</keyword>
<dbReference type="GO" id="GO:0015648">
    <property type="term" value="F:lipid-linked peptidoglycan transporter activity"/>
    <property type="evidence" value="ECO:0007669"/>
    <property type="project" value="TreeGrafter"/>
</dbReference>
<comment type="similarity">
    <text evidence="11">Belongs to the SEDS family. FtsW subfamily.</text>
</comment>
<feature type="transmembrane region" description="Helical" evidence="16">
    <location>
        <begin position="22"/>
        <end position="41"/>
    </location>
</feature>
<dbReference type="GO" id="GO:0032153">
    <property type="term" value="C:cell division site"/>
    <property type="evidence" value="ECO:0007669"/>
    <property type="project" value="TreeGrafter"/>
</dbReference>
<evidence type="ECO:0000256" key="4">
    <source>
        <dbReference type="ARBA" id="ARBA00022692"/>
    </source>
</evidence>
<keyword evidence="5" id="KW-0133">Cell shape</keyword>
<feature type="transmembrane region" description="Helical" evidence="16">
    <location>
        <begin position="194"/>
        <end position="214"/>
    </location>
</feature>
<evidence type="ECO:0000256" key="13">
    <source>
        <dbReference type="ARBA" id="ARBA00041418"/>
    </source>
</evidence>
<evidence type="ECO:0000256" key="14">
    <source>
        <dbReference type="ARBA" id="ARBA00044770"/>
    </source>
</evidence>
<dbReference type="GO" id="GO:0009252">
    <property type="term" value="P:peptidoglycan biosynthetic process"/>
    <property type="evidence" value="ECO:0007669"/>
    <property type="project" value="UniProtKB-KW"/>
</dbReference>
<gene>
    <name evidence="17" type="ORF">CVT23_08275</name>
</gene>
<protein>
    <recommendedName>
        <fullName evidence="12">Probable peptidoglycan glycosyltransferase FtsW</fullName>
        <ecNumber evidence="14">2.4.99.28</ecNumber>
    </recommendedName>
    <alternativeName>
        <fullName evidence="13">Cell division protein FtsW</fullName>
    </alternativeName>
    <alternativeName>
        <fullName evidence="10">Cell wall polymerase</fullName>
    </alternativeName>
    <alternativeName>
        <fullName evidence="9">Peptidoglycan polymerase</fullName>
    </alternativeName>
</protein>
<feature type="transmembrane region" description="Helical" evidence="16">
    <location>
        <begin position="62"/>
        <end position="80"/>
    </location>
</feature>
<feature type="transmembrane region" description="Helical" evidence="16">
    <location>
        <begin position="267"/>
        <end position="293"/>
    </location>
</feature>
<evidence type="ECO:0000256" key="8">
    <source>
        <dbReference type="ARBA" id="ARBA00023136"/>
    </source>
</evidence>
<evidence type="ECO:0000256" key="3">
    <source>
        <dbReference type="ARBA" id="ARBA00022679"/>
    </source>
</evidence>
<comment type="catalytic activity">
    <reaction evidence="15">
        <text>[GlcNAc-(1-&gt;4)-Mur2Ac(oyl-L-Ala-gamma-D-Glu-L-Lys-D-Ala-D-Ala)](n)-di-trans,octa-cis-undecaprenyl diphosphate + beta-D-GlcNAc-(1-&gt;4)-Mur2Ac(oyl-L-Ala-gamma-D-Glu-L-Lys-D-Ala-D-Ala)-di-trans,octa-cis-undecaprenyl diphosphate = [GlcNAc-(1-&gt;4)-Mur2Ac(oyl-L-Ala-gamma-D-Glu-L-Lys-D-Ala-D-Ala)](n+1)-di-trans,octa-cis-undecaprenyl diphosphate + di-trans,octa-cis-undecaprenyl diphosphate + H(+)</text>
        <dbReference type="Rhea" id="RHEA:23708"/>
        <dbReference type="Rhea" id="RHEA-COMP:9602"/>
        <dbReference type="Rhea" id="RHEA-COMP:9603"/>
        <dbReference type="ChEBI" id="CHEBI:15378"/>
        <dbReference type="ChEBI" id="CHEBI:58405"/>
        <dbReference type="ChEBI" id="CHEBI:60033"/>
        <dbReference type="ChEBI" id="CHEBI:78435"/>
        <dbReference type="EC" id="2.4.99.28"/>
    </reaction>
</comment>
<dbReference type="PANTHER" id="PTHR30474:SF2">
    <property type="entry name" value="PEPTIDOGLYCAN GLYCOSYLTRANSFERASE FTSW-RELATED"/>
    <property type="match status" value="1"/>
</dbReference>
<dbReference type="Proteomes" id="UP000229498">
    <property type="component" value="Unassembled WGS sequence"/>
</dbReference>
<evidence type="ECO:0000256" key="1">
    <source>
        <dbReference type="ARBA" id="ARBA00004141"/>
    </source>
</evidence>
<sequence length="373" mass="39538">MIGFGRTDRSTLGRWWWTVDKFTLVAFVLLIGIGITLTLAAGPATAHRKGLDHFFFVQRQMIFLAPALAALVGLSILSVAQVRRLAIIGFALAFLATLATLFMGVDVNGATRWLRLGGLSVQPSEFIKPTFVVVTAWLIAAGRREPGGPPGVGISAVLCLLIVGVLALQPDIGMSLVVACVWAAQYFVAGMPMLLVGVLAAAGAGALYGAYHLFEHVRERFDRFLDPSAENYQVHRALEAFEAGGLTGRGPGQGEVKYLLPDGHTDFVFAVAAEEFGALACVVGIALFALIVVRGLMRMRREDDLFVVLCCTGFLAMFGLQAAVNIGVNLNLLPTKGMTLPFISYGGSSLVALSIGAGFLLALMRRQAPGGGG</sequence>